<dbReference type="EMBL" id="HACG01042570">
    <property type="protein sequence ID" value="CEK89435.1"/>
    <property type="molecule type" value="Transcribed_RNA"/>
</dbReference>
<dbReference type="SUPFAM" id="SSF56219">
    <property type="entry name" value="DNase I-like"/>
    <property type="match status" value="1"/>
</dbReference>
<reference evidence="2" key="1">
    <citation type="submission" date="2014-12" db="EMBL/GenBank/DDBJ databases">
        <title>Insight into the proteome of Arion vulgaris.</title>
        <authorList>
            <person name="Aradska J."/>
            <person name="Bulat T."/>
            <person name="Smidak R."/>
            <person name="Sarate P."/>
            <person name="Gangsoo J."/>
            <person name="Sialana F."/>
            <person name="Bilban M."/>
            <person name="Lubec G."/>
        </authorList>
    </citation>
    <scope>NUCLEOTIDE SEQUENCE</scope>
    <source>
        <tissue evidence="2">Skin</tissue>
    </source>
</reference>
<accession>A0A0B7BBL1</accession>
<dbReference type="InterPro" id="IPR027124">
    <property type="entry name" value="Swc5/CFDP1/2"/>
</dbReference>
<dbReference type="Pfam" id="PF14529">
    <property type="entry name" value="Exo_endo_phos_2"/>
    <property type="match status" value="1"/>
</dbReference>
<organism evidence="2">
    <name type="scientific">Arion vulgaris</name>
    <dbReference type="NCBI Taxonomy" id="1028688"/>
    <lineage>
        <taxon>Eukaryota</taxon>
        <taxon>Metazoa</taxon>
        <taxon>Spiralia</taxon>
        <taxon>Lophotrochozoa</taxon>
        <taxon>Mollusca</taxon>
        <taxon>Gastropoda</taxon>
        <taxon>Heterobranchia</taxon>
        <taxon>Euthyneura</taxon>
        <taxon>Panpulmonata</taxon>
        <taxon>Eupulmonata</taxon>
        <taxon>Stylommatophora</taxon>
        <taxon>Helicina</taxon>
        <taxon>Arionoidea</taxon>
        <taxon>Arionidae</taxon>
        <taxon>Arion</taxon>
    </lineage>
</organism>
<evidence type="ECO:0000313" key="2">
    <source>
        <dbReference type="EMBL" id="CEK89435.1"/>
    </source>
</evidence>
<feature type="non-terminal residue" evidence="2">
    <location>
        <position position="241"/>
    </location>
</feature>
<dbReference type="AlphaFoldDB" id="A0A0B7BBL1"/>
<evidence type="ECO:0000259" key="1">
    <source>
        <dbReference type="Pfam" id="PF14529"/>
    </source>
</evidence>
<protein>
    <recommendedName>
        <fullName evidence="1">Endonuclease/exonuclease/phosphatase domain-containing protein</fullName>
    </recommendedName>
</protein>
<feature type="non-terminal residue" evidence="2">
    <location>
        <position position="1"/>
    </location>
</feature>
<sequence>NKHGVGFIIAPTAAKFILEIEYTSERIIRIRTAQGKRKVTYIQIYAPCNYSYSEEERTTFFDELSENISEVNSTDSLYIMGDFNGRVGERRTPWETHLGPFSDTTMKCNSNGKHLLNICAEHDLFITNTFYQHRRSQILTWYKWNNINQASQIDFILAKKSERWRIQNARAIPNAILDSDHRPVVLFLQKPIRKQDRSTTQQIEIIDIEKLNNNEIRNQIEGAVTSAFNTLEGVIIIKVRI</sequence>
<dbReference type="InterPro" id="IPR005135">
    <property type="entry name" value="Endo/exonuclease/phosphatase"/>
</dbReference>
<dbReference type="PANTHER" id="PTHR23227:SF84">
    <property type="entry name" value="ENDONUCLEASE_EXONUCLEASE_PHOSPHATASE DOMAIN-CONTAINING PROTEIN"/>
    <property type="match status" value="1"/>
</dbReference>
<dbReference type="InterPro" id="IPR036691">
    <property type="entry name" value="Endo/exonu/phosph_ase_sf"/>
</dbReference>
<dbReference type="PANTHER" id="PTHR23227">
    <property type="entry name" value="BUCENTAUR RELATED"/>
    <property type="match status" value="1"/>
</dbReference>
<name>A0A0B7BBL1_9EUPU</name>
<feature type="domain" description="Endonuclease/exonuclease/phosphatase" evidence="1">
    <location>
        <begin position="42"/>
        <end position="184"/>
    </location>
</feature>
<gene>
    <name evidence="2" type="primary">ORF170988</name>
</gene>
<dbReference type="Gene3D" id="3.60.10.10">
    <property type="entry name" value="Endonuclease/exonuclease/phosphatase"/>
    <property type="match status" value="1"/>
</dbReference>
<proteinExistence type="predicted"/>
<dbReference type="GO" id="GO:0003824">
    <property type="term" value="F:catalytic activity"/>
    <property type="evidence" value="ECO:0007669"/>
    <property type="project" value="InterPro"/>
</dbReference>